<evidence type="ECO:0000313" key="5">
    <source>
        <dbReference type="EMBL" id="TDD65156.1"/>
    </source>
</evidence>
<keyword evidence="2" id="KW-0408">Iron</keyword>
<dbReference type="SUPFAM" id="SSF52343">
    <property type="entry name" value="Ferredoxin reductase-like, C-terminal NADP-linked domain"/>
    <property type="match status" value="1"/>
</dbReference>
<keyword evidence="2" id="KW-0479">Metal-binding</keyword>
<dbReference type="Pfam" id="PF00175">
    <property type="entry name" value="NAD_binding_1"/>
    <property type="match status" value="1"/>
</dbReference>
<gene>
    <name evidence="5" type="ORF">E1262_26235</name>
</gene>
<dbReference type="InterPro" id="IPR017927">
    <property type="entry name" value="FAD-bd_FR_type"/>
</dbReference>
<dbReference type="InterPro" id="IPR017938">
    <property type="entry name" value="Riboflavin_synthase-like_b-brl"/>
</dbReference>
<proteinExistence type="predicted"/>
<dbReference type="InterPro" id="IPR008333">
    <property type="entry name" value="Cbr1-like_FAD-bd_dom"/>
</dbReference>
<evidence type="ECO:0000256" key="2">
    <source>
        <dbReference type="ARBA" id="ARBA00022714"/>
    </source>
</evidence>
<evidence type="ECO:0000256" key="1">
    <source>
        <dbReference type="ARBA" id="ARBA00001974"/>
    </source>
</evidence>
<dbReference type="SUPFAM" id="SSF63380">
    <property type="entry name" value="Riboflavin synthase domain-like"/>
    <property type="match status" value="1"/>
</dbReference>
<keyword evidence="2" id="KW-0001">2Fe-2S</keyword>
<dbReference type="AlphaFoldDB" id="A0A4R5A2V1"/>
<comment type="cofactor">
    <cofactor evidence="1">
        <name>FAD</name>
        <dbReference type="ChEBI" id="CHEBI:57692"/>
    </cofactor>
</comment>
<organism evidence="5 6">
    <name type="scientific">Jiangella aurantiaca</name>
    <dbReference type="NCBI Taxonomy" id="2530373"/>
    <lineage>
        <taxon>Bacteria</taxon>
        <taxon>Bacillati</taxon>
        <taxon>Actinomycetota</taxon>
        <taxon>Actinomycetes</taxon>
        <taxon>Jiangellales</taxon>
        <taxon>Jiangellaceae</taxon>
        <taxon>Jiangella</taxon>
    </lineage>
</organism>
<accession>A0A4R5A2V1</accession>
<feature type="domain" description="FAD-binding FR-type" evidence="4">
    <location>
        <begin position="14"/>
        <end position="115"/>
    </location>
</feature>
<dbReference type="PROSITE" id="PS51384">
    <property type="entry name" value="FAD_FR"/>
    <property type="match status" value="1"/>
</dbReference>
<dbReference type="InterPro" id="IPR001433">
    <property type="entry name" value="OxRdtase_FAD/NAD-bd"/>
</dbReference>
<dbReference type="PANTHER" id="PTHR47354">
    <property type="entry name" value="NADH OXIDOREDUCTASE HCR"/>
    <property type="match status" value="1"/>
</dbReference>
<keyword evidence="3" id="KW-0411">Iron-sulfur</keyword>
<keyword evidence="6" id="KW-1185">Reference proteome</keyword>
<dbReference type="PRINTS" id="PR00410">
    <property type="entry name" value="PHEHYDRXLASE"/>
</dbReference>
<evidence type="ECO:0000313" key="6">
    <source>
        <dbReference type="Proteomes" id="UP000295217"/>
    </source>
</evidence>
<dbReference type="PRINTS" id="PR00371">
    <property type="entry name" value="FPNCR"/>
</dbReference>
<dbReference type="GO" id="GO:0016491">
    <property type="term" value="F:oxidoreductase activity"/>
    <property type="evidence" value="ECO:0007669"/>
    <property type="project" value="InterPro"/>
</dbReference>
<dbReference type="InterPro" id="IPR039261">
    <property type="entry name" value="FNR_nucleotide-bd"/>
</dbReference>
<dbReference type="Pfam" id="PF00970">
    <property type="entry name" value="FAD_binding_6"/>
    <property type="match status" value="1"/>
</dbReference>
<dbReference type="InterPro" id="IPR001709">
    <property type="entry name" value="Flavoprot_Pyr_Nucl_cyt_Rdtase"/>
</dbReference>
<evidence type="ECO:0000259" key="4">
    <source>
        <dbReference type="PROSITE" id="PS51384"/>
    </source>
</evidence>
<dbReference type="Gene3D" id="2.40.30.10">
    <property type="entry name" value="Translation factors"/>
    <property type="match status" value="1"/>
</dbReference>
<dbReference type="PANTHER" id="PTHR47354:SF5">
    <property type="entry name" value="PROTEIN RFBI"/>
    <property type="match status" value="1"/>
</dbReference>
<dbReference type="Proteomes" id="UP000295217">
    <property type="component" value="Unassembled WGS sequence"/>
</dbReference>
<dbReference type="InterPro" id="IPR050415">
    <property type="entry name" value="MRET"/>
</dbReference>
<dbReference type="CDD" id="cd06217">
    <property type="entry name" value="FNR_iron_sulfur_binding_3"/>
    <property type="match status" value="1"/>
</dbReference>
<reference evidence="5 6" key="1">
    <citation type="submission" date="2019-02" db="EMBL/GenBank/DDBJ databases">
        <title>Draft genome sequences of novel Actinobacteria.</title>
        <authorList>
            <person name="Sahin N."/>
            <person name="Ay H."/>
            <person name="Saygin H."/>
        </authorList>
    </citation>
    <scope>NUCLEOTIDE SEQUENCE [LARGE SCALE GENOMIC DNA]</scope>
    <source>
        <strain evidence="5 6">8K307</strain>
    </source>
</reference>
<dbReference type="GO" id="GO:0051537">
    <property type="term" value="F:2 iron, 2 sulfur cluster binding"/>
    <property type="evidence" value="ECO:0007669"/>
    <property type="project" value="UniProtKB-KW"/>
</dbReference>
<comment type="caution">
    <text evidence="5">The sequence shown here is derived from an EMBL/GenBank/DDBJ whole genome shotgun (WGS) entry which is preliminary data.</text>
</comment>
<protein>
    <submittedName>
        <fullName evidence="5">Oxidoreductase</fullName>
    </submittedName>
</protein>
<sequence>MARAALRGRLSARLEWRVAKLAGVHHETATARTLQLDVPGWPGHVPGQHVDVRLTDEDGYSTQRSYSLAAPADSDRVELTVQRVKDGEVSEYLTDTFSVGDPLELRGPVGGWFVWHPSRTGPVLLVAGGSGIVPLMAMVRARRQARSRAPFRLIHSVRSPSDQFYASELRRVARDDGGLDVATLYTRSAPTGVPRPPRRVGAADLEQYGWPPQFEPTCYVCGPTGFVEKVANTLVGLGHDPRRIRTERFGPTGG</sequence>
<name>A0A4R5A2V1_9ACTN</name>
<evidence type="ECO:0000256" key="3">
    <source>
        <dbReference type="ARBA" id="ARBA00023014"/>
    </source>
</evidence>
<dbReference type="RefSeq" id="WP_132107216.1">
    <property type="nucleotide sequence ID" value="NZ_SMLB01000056.1"/>
</dbReference>
<dbReference type="OrthoDB" id="9796486at2"/>
<dbReference type="Gene3D" id="3.40.50.80">
    <property type="entry name" value="Nucleotide-binding domain of ferredoxin-NADP reductase (FNR) module"/>
    <property type="match status" value="1"/>
</dbReference>
<dbReference type="EMBL" id="SMLB01000056">
    <property type="protein sequence ID" value="TDD65156.1"/>
    <property type="molecule type" value="Genomic_DNA"/>
</dbReference>